<keyword evidence="2" id="KW-1185">Reference proteome</keyword>
<reference evidence="2" key="1">
    <citation type="journal article" date="2019" name="Int. J. Syst. Evol. Microbiol.">
        <title>The Global Catalogue of Microorganisms (GCM) 10K type strain sequencing project: providing services to taxonomists for standard genome sequencing and annotation.</title>
        <authorList>
            <consortium name="The Broad Institute Genomics Platform"/>
            <consortium name="The Broad Institute Genome Sequencing Center for Infectious Disease"/>
            <person name="Wu L."/>
            <person name="Ma J."/>
        </authorList>
    </citation>
    <scope>NUCLEOTIDE SEQUENCE [LARGE SCALE GENOMIC DNA]</scope>
    <source>
        <strain evidence="2">JCM 4524</strain>
    </source>
</reference>
<gene>
    <name evidence="1" type="ORF">GCM10010307_84450</name>
</gene>
<name>A0ABP6EFG5_9ACTN</name>
<proteinExistence type="predicted"/>
<protein>
    <submittedName>
        <fullName evidence="1">Uncharacterized protein</fullName>
    </submittedName>
</protein>
<evidence type="ECO:0000313" key="2">
    <source>
        <dbReference type="Proteomes" id="UP001500151"/>
    </source>
</evidence>
<evidence type="ECO:0000313" key="1">
    <source>
        <dbReference type="EMBL" id="GAA2663770.1"/>
    </source>
</evidence>
<accession>A0ABP6EFG5</accession>
<comment type="caution">
    <text evidence="1">The sequence shown here is derived from an EMBL/GenBank/DDBJ whole genome shotgun (WGS) entry which is preliminary data.</text>
</comment>
<dbReference type="RefSeq" id="WP_344396910.1">
    <property type="nucleotide sequence ID" value="NZ_BAAASJ010000124.1"/>
</dbReference>
<sequence length="65" mass="7253">MSGERLRAAVQNIEAPMLRAYRLWVEHGQQCTDGCKGASQAQDGCETGRELWGAYRLERIGRGQS</sequence>
<organism evidence="1 2">
    <name type="scientific">Streptomyces vastus</name>
    <dbReference type="NCBI Taxonomy" id="285451"/>
    <lineage>
        <taxon>Bacteria</taxon>
        <taxon>Bacillati</taxon>
        <taxon>Actinomycetota</taxon>
        <taxon>Actinomycetes</taxon>
        <taxon>Kitasatosporales</taxon>
        <taxon>Streptomycetaceae</taxon>
        <taxon>Streptomyces</taxon>
    </lineage>
</organism>
<dbReference type="Proteomes" id="UP001500151">
    <property type="component" value="Unassembled WGS sequence"/>
</dbReference>
<dbReference type="EMBL" id="BAAASJ010000124">
    <property type="protein sequence ID" value="GAA2663770.1"/>
    <property type="molecule type" value="Genomic_DNA"/>
</dbReference>